<dbReference type="Pfam" id="PF07690">
    <property type="entry name" value="MFS_1"/>
    <property type="match status" value="1"/>
</dbReference>
<feature type="transmembrane region" description="Helical" evidence="8">
    <location>
        <begin position="138"/>
        <end position="160"/>
    </location>
</feature>
<evidence type="ECO:0000256" key="6">
    <source>
        <dbReference type="ARBA" id="ARBA00023136"/>
    </source>
</evidence>
<keyword evidence="3" id="KW-1003">Cell membrane</keyword>
<dbReference type="RefSeq" id="WP_242710215.1">
    <property type="nucleotide sequence ID" value="NZ_JALDAX010000006.1"/>
</dbReference>
<keyword evidence="5 8" id="KW-1133">Transmembrane helix</keyword>
<evidence type="ECO:0000256" key="8">
    <source>
        <dbReference type="SAM" id="Phobius"/>
    </source>
</evidence>
<accession>A0ABS9XHM8</accession>
<keyword evidence="6 8" id="KW-0472">Membrane</keyword>
<evidence type="ECO:0000256" key="2">
    <source>
        <dbReference type="ARBA" id="ARBA00022448"/>
    </source>
</evidence>
<feature type="region of interest" description="Disordered" evidence="7">
    <location>
        <begin position="230"/>
        <end position="252"/>
    </location>
</feature>
<keyword evidence="2" id="KW-0813">Transport</keyword>
<feature type="transmembrane region" description="Helical" evidence="8">
    <location>
        <begin position="428"/>
        <end position="449"/>
    </location>
</feature>
<dbReference type="Gene3D" id="1.20.1250.20">
    <property type="entry name" value="MFS general substrate transporter like domains"/>
    <property type="match status" value="1"/>
</dbReference>
<feature type="transmembrane region" description="Helical" evidence="8">
    <location>
        <begin position="402"/>
        <end position="422"/>
    </location>
</feature>
<evidence type="ECO:0000256" key="5">
    <source>
        <dbReference type="ARBA" id="ARBA00022989"/>
    </source>
</evidence>
<keyword evidence="10" id="KW-1185">Reference proteome</keyword>
<keyword evidence="4 8" id="KW-0812">Transmembrane</keyword>
<dbReference type="PANTHER" id="PTHR23517">
    <property type="entry name" value="RESISTANCE PROTEIN MDTM, PUTATIVE-RELATED-RELATED"/>
    <property type="match status" value="1"/>
</dbReference>
<dbReference type="EMBL" id="JALDAX010000006">
    <property type="protein sequence ID" value="MCI3241546.1"/>
    <property type="molecule type" value="Genomic_DNA"/>
</dbReference>
<comment type="caution">
    <text evidence="9">The sequence shown here is derived from an EMBL/GenBank/DDBJ whole genome shotgun (WGS) entry which is preliminary data.</text>
</comment>
<feature type="transmembrane region" description="Helical" evidence="8">
    <location>
        <begin position="51"/>
        <end position="74"/>
    </location>
</feature>
<dbReference type="InterPro" id="IPR011701">
    <property type="entry name" value="MFS"/>
</dbReference>
<evidence type="ECO:0000256" key="7">
    <source>
        <dbReference type="SAM" id="MobiDB-lite"/>
    </source>
</evidence>
<feature type="compositionally biased region" description="Pro residues" evidence="7">
    <location>
        <begin position="236"/>
        <end position="246"/>
    </location>
</feature>
<feature type="transmembrane region" description="Helical" evidence="8">
    <location>
        <begin position="267"/>
        <end position="292"/>
    </location>
</feature>
<feature type="transmembrane region" description="Helical" evidence="8">
    <location>
        <begin position="113"/>
        <end position="132"/>
    </location>
</feature>
<feature type="transmembrane region" description="Helical" evidence="8">
    <location>
        <begin position="360"/>
        <end position="381"/>
    </location>
</feature>
<dbReference type="PANTHER" id="PTHR23517:SF2">
    <property type="entry name" value="MULTIDRUG RESISTANCE PROTEIN MDTH"/>
    <property type="match status" value="1"/>
</dbReference>
<dbReference type="SUPFAM" id="SSF103473">
    <property type="entry name" value="MFS general substrate transporter"/>
    <property type="match status" value="1"/>
</dbReference>
<feature type="transmembrane region" description="Helical" evidence="8">
    <location>
        <begin position="298"/>
        <end position="321"/>
    </location>
</feature>
<comment type="subcellular location">
    <subcellularLocation>
        <location evidence="1">Cell membrane</location>
        <topology evidence="1">Multi-pass membrane protein</topology>
    </subcellularLocation>
</comment>
<sequence length="464" mass="48514">MSLPAGRRSTRRRIVRGLPGSDRHGARQAPAPPRDLRTRAGLPDLTGAGRFVAAHAVDSLGTGLLFAFTVVYLAHTTRLPLADIGAALTLGNLLALPAPALGAILLDRHGPKAVVATANLVCAAGFTLFLVIRSAWQISLAYLVVQAGINLYWTAARMLVPLAAAPGEERLWFGFISSLRNVGIGAGAAVSAVALALFGPGSLHVFIAANAGTFLCAAVLFLTWKPARSTWKPARSPSPPDVPGPPKDAATPVRRSSWASVLRDGRYLLLVAANLAFVLAQMVPPVLLAVYVTDILRAGTWLPGALLVVNTAAVATLTPALTRRSARHRPQRAIAAGFLVAAFSFALFAAPLAWHRAPTWIAATLLVTAMLLFTLSEILNSPALNELSVTLAPAQAGGRHQAAFQLSWSVGGAAAPVVLTSLLGREPLLPWLLLAVLSLTAALLTRALAAPARPDTYGPEEPAP</sequence>
<feature type="region of interest" description="Disordered" evidence="7">
    <location>
        <begin position="1"/>
        <end position="39"/>
    </location>
</feature>
<evidence type="ECO:0000256" key="3">
    <source>
        <dbReference type="ARBA" id="ARBA00022475"/>
    </source>
</evidence>
<proteinExistence type="predicted"/>
<reference evidence="9" key="1">
    <citation type="submission" date="2022-03" db="EMBL/GenBank/DDBJ databases">
        <title>Streptomyces 7R015 and 7R016 isolated from Barleria lupulina in Thailand.</title>
        <authorList>
            <person name="Kanchanasin P."/>
            <person name="Phongsopitanun W."/>
            <person name="Tanasupawat S."/>
        </authorList>
    </citation>
    <scope>NUCLEOTIDE SEQUENCE</scope>
    <source>
        <strain evidence="9">7R016</strain>
    </source>
</reference>
<dbReference type="Proteomes" id="UP001165270">
    <property type="component" value="Unassembled WGS sequence"/>
</dbReference>
<protein>
    <submittedName>
        <fullName evidence="9">MFS transporter</fullName>
    </submittedName>
</protein>
<evidence type="ECO:0000313" key="9">
    <source>
        <dbReference type="EMBL" id="MCI3241546.1"/>
    </source>
</evidence>
<feature type="transmembrane region" description="Helical" evidence="8">
    <location>
        <begin position="333"/>
        <end position="354"/>
    </location>
</feature>
<feature type="transmembrane region" description="Helical" evidence="8">
    <location>
        <begin position="86"/>
        <end position="106"/>
    </location>
</feature>
<gene>
    <name evidence="9" type="ORF">MQN93_17655</name>
</gene>
<evidence type="ECO:0000256" key="1">
    <source>
        <dbReference type="ARBA" id="ARBA00004651"/>
    </source>
</evidence>
<evidence type="ECO:0000256" key="4">
    <source>
        <dbReference type="ARBA" id="ARBA00022692"/>
    </source>
</evidence>
<dbReference type="InterPro" id="IPR050171">
    <property type="entry name" value="MFS_Transporters"/>
</dbReference>
<organism evidence="9 10">
    <name type="scientific">Streptomyces spinosisporus</name>
    <dbReference type="NCBI Taxonomy" id="2927582"/>
    <lineage>
        <taxon>Bacteria</taxon>
        <taxon>Bacillati</taxon>
        <taxon>Actinomycetota</taxon>
        <taxon>Actinomycetes</taxon>
        <taxon>Kitasatosporales</taxon>
        <taxon>Streptomycetaceae</taxon>
        <taxon>Streptomyces</taxon>
    </lineage>
</organism>
<evidence type="ECO:0000313" key="10">
    <source>
        <dbReference type="Proteomes" id="UP001165270"/>
    </source>
</evidence>
<feature type="transmembrane region" description="Helical" evidence="8">
    <location>
        <begin position="172"/>
        <end position="197"/>
    </location>
</feature>
<dbReference type="InterPro" id="IPR036259">
    <property type="entry name" value="MFS_trans_sf"/>
</dbReference>
<name>A0ABS9XHM8_9ACTN</name>
<feature type="transmembrane region" description="Helical" evidence="8">
    <location>
        <begin position="203"/>
        <end position="224"/>
    </location>
</feature>